<comment type="caution">
    <text evidence="1">The sequence shown here is derived from an EMBL/GenBank/DDBJ whole genome shotgun (WGS) entry which is preliminary data.</text>
</comment>
<dbReference type="EMBL" id="JAKMUV010000004">
    <property type="protein sequence ID" value="MCZ9304999.1"/>
    <property type="molecule type" value="Genomic_DNA"/>
</dbReference>
<organism evidence="1 2">
    <name type="scientific">Corynebacterium macclintockiae</name>
    <dbReference type="NCBI Taxonomy" id="2913501"/>
    <lineage>
        <taxon>Bacteria</taxon>
        <taxon>Bacillati</taxon>
        <taxon>Actinomycetota</taxon>
        <taxon>Actinomycetes</taxon>
        <taxon>Mycobacteriales</taxon>
        <taxon>Corynebacteriaceae</taxon>
        <taxon>Corynebacterium</taxon>
    </lineage>
</organism>
<keyword evidence="2" id="KW-1185">Reference proteome</keyword>
<gene>
    <name evidence="1" type="ORF">L8U58_05530</name>
</gene>
<dbReference type="AlphaFoldDB" id="A0A9X3RQD7"/>
<protein>
    <submittedName>
        <fullName evidence="1">Uncharacterized protein</fullName>
    </submittedName>
</protein>
<dbReference type="RefSeq" id="WP_237744130.1">
    <property type="nucleotide sequence ID" value="NZ_JAKMUV010000004.1"/>
</dbReference>
<dbReference type="Proteomes" id="UP001146505">
    <property type="component" value="Unassembled WGS sequence"/>
</dbReference>
<proteinExistence type="predicted"/>
<dbReference type="GeneID" id="301813002"/>
<reference evidence="1" key="1">
    <citation type="submission" date="2022-02" db="EMBL/GenBank/DDBJ databases">
        <title>Corynebacterium sp. from urogenital microbiome.</title>
        <authorList>
            <person name="Cappelli E.A."/>
            <person name="Ribeiro T.G."/>
            <person name="Peixe L."/>
        </authorList>
    </citation>
    <scope>NUCLEOTIDE SEQUENCE</scope>
    <source>
        <strain evidence="1">C9Ua_112</strain>
    </source>
</reference>
<accession>A0A9X3RQD7</accession>
<evidence type="ECO:0000313" key="2">
    <source>
        <dbReference type="Proteomes" id="UP001146505"/>
    </source>
</evidence>
<sequence>MTEDGVQCASAGYEVANAEAPGVPGGSTTHSIAQAADRLHASFTGFGRQLQKMSQSISTYADNVDSADNAGSAALTGASR</sequence>
<evidence type="ECO:0000313" key="1">
    <source>
        <dbReference type="EMBL" id="MCZ9304999.1"/>
    </source>
</evidence>
<name>A0A9X3RQD7_9CORY</name>